<dbReference type="GO" id="GO:0045429">
    <property type="term" value="P:positive regulation of nitric oxide biosynthetic process"/>
    <property type="evidence" value="ECO:0007669"/>
    <property type="project" value="TreeGrafter"/>
</dbReference>
<evidence type="ECO:0000256" key="1">
    <source>
        <dbReference type="ARBA" id="ARBA00008532"/>
    </source>
</evidence>
<comment type="caution">
    <text evidence="4">The sequence shown here is derived from an EMBL/GenBank/DDBJ whole genome shotgun (WGS) entry which is preliminary data.</text>
</comment>
<dbReference type="GO" id="GO:0006525">
    <property type="term" value="P:arginine metabolic process"/>
    <property type="evidence" value="ECO:0007669"/>
    <property type="project" value="TreeGrafter"/>
</dbReference>
<dbReference type="GO" id="GO:0000052">
    <property type="term" value="P:citrulline metabolic process"/>
    <property type="evidence" value="ECO:0007669"/>
    <property type="project" value="TreeGrafter"/>
</dbReference>
<dbReference type="PANTHER" id="PTHR12737">
    <property type="entry name" value="DIMETHYLARGININE DIMETHYLAMINOHYDROLASE"/>
    <property type="match status" value="1"/>
</dbReference>
<evidence type="ECO:0000313" key="4">
    <source>
        <dbReference type="EMBL" id="KAI8577496.1"/>
    </source>
</evidence>
<dbReference type="Pfam" id="PF19420">
    <property type="entry name" value="DDAH_eukar"/>
    <property type="match status" value="1"/>
</dbReference>
<name>A0AAD5E735_UMBRA</name>
<keyword evidence="2" id="KW-0378">Hydrolase</keyword>
<organism evidence="4 5">
    <name type="scientific">Umbelopsis ramanniana AG</name>
    <dbReference type="NCBI Taxonomy" id="1314678"/>
    <lineage>
        <taxon>Eukaryota</taxon>
        <taxon>Fungi</taxon>
        <taxon>Fungi incertae sedis</taxon>
        <taxon>Mucoromycota</taxon>
        <taxon>Mucoromycotina</taxon>
        <taxon>Umbelopsidomycetes</taxon>
        <taxon>Umbelopsidales</taxon>
        <taxon>Umbelopsidaceae</taxon>
        <taxon>Umbelopsis</taxon>
    </lineage>
</organism>
<dbReference type="RefSeq" id="XP_051442500.1">
    <property type="nucleotide sequence ID" value="XM_051590797.1"/>
</dbReference>
<dbReference type="EMBL" id="MU620940">
    <property type="protein sequence ID" value="KAI8577496.1"/>
    <property type="molecule type" value="Genomic_DNA"/>
</dbReference>
<evidence type="ECO:0000313" key="5">
    <source>
        <dbReference type="Proteomes" id="UP001206595"/>
    </source>
</evidence>
<evidence type="ECO:0000256" key="3">
    <source>
        <dbReference type="PIRSR" id="PIRSR633199-1"/>
    </source>
</evidence>
<dbReference type="AlphaFoldDB" id="A0AAD5E735"/>
<dbReference type="Gene3D" id="3.75.10.10">
    <property type="entry name" value="L-arginine/glycine Amidinotransferase, Chain A"/>
    <property type="match status" value="1"/>
</dbReference>
<gene>
    <name evidence="4" type="ORF">K450DRAFT_251951</name>
</gene>
<feature type="active site" description="Proton donor" evidence="3">
    <location>
        <position position="170"/>
    </location>
</feature>
<sequence>MISYAICRDLPQSFSNCVTAVDLSQSAIDITLARQQHDDYVKVLKEHVENVIQVSADEDHPDCCFVEDTCVVVKDTAVVNQLGHVSRQKEIGPNAEALKQVPTLKTIVYMKDMDEEATLDGGDCMLVGDHLYVGLSARTNEQGAKVLEKAFSSSCKVVTITALKDSPTLHLKCLVTQVNEDTLVACSNPAGKELIQEIKQKSGIDYSVIFVPDSVPANILALGSDFVVIQKNFPESERILVEELTEKRGIQLKALDMSELIKADGALTCCSVLIP</sequence>
<dbReference type="GeneID" id="75916140"/>
<reference evidence="4" key="2">
    <citation type="journal article" date="2022" name="Proc. Natl. Acad. Sci. U.S.A.">
        <title>Diploid-dominant life cycles characterize the early evolution of Fungi.</title>
        <authorList>
            <person name="Amses K.R."/>
            <person name="Simmons D.R."/>
            <person name="Longcore J.E."/>
            <person name="Mondo S.J."/>
            <person name="Seto K."/>
            <person name="Jeronimo G.H."/>
            <person name="Bonds A.E."/>
            <person name="Quandt C.A."/>
            <person name="Davis W.J."/>
            <person name="Chang Y."/>
            <person name="Federici B.A."/>
            <person name="Kuo A."/>
            <person name="LaButti K."/>
            <person name="Pangilinan J."/>
            <person name="Andreopoulos W."/>
            <person name="Tritt A."/>
            <person name="Riley R."/>
            <person name="Hundley H."/>
            <person name="Johnson J."/>
            <person name="Lipzen A."/>
            <person name="Barry K."/>
            <person name="Lang B.F."/>
            <person name="Cuomo C.A."/>
            <person name="Buchler N.E."/>
            <person name="Grigoriev I.V."/>
            <person name="Spatafora J.W."/>
            <person name="Stajich J.E."/>
            <person name="James T.Y."/>
        </authorList>
    </citation>
    <scope>NUCLEOTIDE SEQUENCE</scope>
    <source>
        <strain evidence="4">AG</strain>
    </source>
</reference>
<keyword evidence="5" id="KW-1185">Reference proteome</keyword>
<dbReference type="Proteomes" id="UP001206595">
    <property type="component" value="Unassembled WGS sequence"/>
</dbReference>
<proteinExistence type="inferred from homology"/>
<dbReference type="GO" id="GO:0016403">
    <property type="term" value="F:dimethylargininase activity"/>
    <property type="evidence" value="ECO:0007669"/>
    <property type="project" value="TreeGrafter"/>
</dbReference>
<accession>A0AAD5E735</accession>
<dbReference type="GO" id="GO:0016597">
    <property type="term" value="F:amino acid binding"/>
    <property type="evidence" value="ECO:0007669"/>
    <property type="project" value="TreeGrafter"/>
</dbReference>
<dbReference type="SUPFAM" id="SSF55909">
    <property type="entry name" value="Pentein"/>
    <property type="match status" value="1"/>
</dbReference>
<comment type="similarity">
    <text evidence="1">Belongs to the DDAH family.</text>
</comment>
<dbReference type="InterPro" id="IPR033199">
    <property type="entry name" value="DDAH-like"/>
</dbReference>
<reference evidence="4" key="1">
    <citation type="submission" date="2021-06" db="EMBL/GenBank/DDBJ databases">
        <authorList>
            <consortium name="DOE Joint Genome Institute"/>
            <person name="Mondo S.J."/>
            <person name="Amses K.R."/>
            <person name="Simmons D.R."/>
            <person name="Longcore J.E."/>
            <person name="Seto K."/>
            <person name="Alves G.H."/>
            <person name="Bonds A.E."/>
            <person name="Quandt C.A."/>
            <person name="Davis W.J."/>
            <person name="Chang Y."/>
            <person name="Letcher P.M."/>
            <person name="Powell M.J."/>
            <person name="Kuo A."/>
            <person name="Labutti K."/>
            <person name="Pangilinan J."/>
            <person name="Andreopoulos W."/>
            <person name="Tritt A."/>
            <person name="Riley R."/>
            <person name="Hundley H."/>
            <person name="Johnson J."/>
            <person name="Lipzen A."/>
            <person name="Barry K."/>
            <person name="Berbee M.L."/>
            <person name="Buchler N.E."/>
            <person name="Grigoriev I.V."/>
            <person name="Spatafora J.W."/>
            <person name="Stajich J.E."/>
            <person name="James T.Y."/>
        </authorList>
    </citation>
    <scope>NUCLEOTIDE SEQUENCE</scope>
    <source>
        <strain evidence="4">AG</strain>
    </source>
</reference>
<dbReference type="PANTHER" id="PTHR12737:SF9">
    <property type="entry name" value="DIMETHYLARGININASE"/>
    <property type="match status" value="1"/>
</dbReference>
<dbReference type="FunFam" id="3.75.10.10:FF:000004">
    <property type="entry name" value="N(G),N(G)-dimethylarginine dimethylaminohydrolase 1"/>
    <property type="match status" value="1"/>
</dbReference>
<evidence type="ECO:0008006" key="6">
    <source>
        <dbReference type="Google" id="ProtNLM"/>
    </source>
</evidence>
<feature type="active site" description="Nucleophile" evidence="3">
    <location>
        <position position="269"/>
    </location>
</feature>
<protein>
    <recommendedName>
        <fullName evidence="6">Dimethylargininase</fullName>
    </recommendedName>
</protein>
<evidence type="ECO:0000256" key="2">
    <source>
        <dbReference type="ARBA" id="ARBA00022801"/>
    </source>
</evidence>